<dbReference type="EMBL" id="JAPFFF010000012">
    <property type="protein sequence ID" value="KAK8875733.1"/>
    <property type="molecule type" value="Genomic_DNA"/>
</dbReference>
<dbReference type="PANTHER" id="PTHR11122">
    <property type="entry name" value="APOSPORY-ASSOCIATED PROTEIN C-RELATED"/>
    <property type="match status" value="1"/>
</dbReference>
<comment type="catalytic activity">
    <reaction evidence="1">
        <text>alpha-D-glucose 6-phosphate = beta-D-glucose 6-phosphate</text>
        <dbReference type="Rhea" id="RHEA:16249"/>
        <dbReference type="ChEBI" id="CHEBI:58225"/>
        <dbReference type="ChEBI" id="CHEBI:58247"/>
        <dbReference type="EC" id="5.1.3.15"/>
    </reaction>
</comment>
<protein>
    <recommendedName>
        <fullName evidence="3 5">glucose-6-phosphate 1-epimerase</fullName>
        <ecNumber evidence="3 5">5.1.3.15</ecNumber>
    </recommendedName>
</protein>
<proteinExistence type="inferred from homology"/>
<evidence type="ECO:0000313" key="6">
    <source>
        <dbReference type="EMBL" id="KAK8875733.1"/>
    </source>
</evidence>
<reference evidence="6 7" key="1">
    <citation type="submission" date="2024-04" db="EMBL/GenBank/DDBJ databases">
        <title>Tritrichomonas musculus Genome.</title>
        <authorList>
            <person name="Alves-Ferreira E."/>
            <person name="Grigg M."/>
            <person name="Lorenzi H."/>
            <person name="Galac M."/>
        </authorList>
    </citation>
    <scope>NUCLEOTIDE SEQUENCE [LARGE SCALE GENOMIC DNA]</scope>
    <source>
        <strain evidence="6 7">EAF2021</strain>
    </source>
</reference>
<name>A0ABR2JDX8_9EUKA</name>
<evidence type="ECO:0000256" key="5">
    <source>
        <dbReference type="PIRNR" id="PIRNR016020"/>
    </source>
</evidence>
<dbReference type="Gene3D" id="2.70.98.10">
    <property type="match status" value="1"/>
</dbReference>
<evidence type="ECO:0000256" key="2">
    <source>
        <dbReference type="ARBA" id="ARBA00005866"/>
    </source>
</evidence>
<evidence type="ECO:0000313" key="7">
    <source>
        <dbReference type="Proteomes" id="UP001470230"/>
    </source>
</evidence>
<dbReference type="SUPFAM" id="SSF74650">
    <property type="entry name" value="Galactose mutarotase-like"/>
    <property type="match status" value="1"/>
</dbReference>
<comment type="caution">
    <text evidence="6">The sequence shown here is derived from an EMBL/GenBank/DDBJ whole genome shotgun (WGS) entry which is preliminary data.</text>
</comment>
<accession>A0ABR2JDX8</accession>
<dbReference type="InterPro" id="IPR025532">
    <property type="entry name" value="G6P_1-epimerase"/>
</dbReference>
<dbReference type="InterPro" id="IPR014718">
    <property type="entry name" value="GH-type_carb-bd"/>
</dbReference>
<evidence type="ECO:0000256" key="1">
    <source>
        <dbReference type="ARBA" id="ARBA00001096"/>
    </source>
</evidence>
<dbReference type="InterPro" id="IPR008183">
    <property type="entry name" value="Aldose_1/G6P_1-epimerase"/>
</dbReference>
<gene>
    <name evidence="6" type="ORF">M9Y10_005908</name>
</gene>
<dbReference type="Pfam" id="PF01263">
    <property type="entry name" value="Aldose_epim"/>
    <property type="match status" value="1"/>
</dbReference>
<evidence type="ECO:0000256" key="3">
    <source>
        <dbReference type="ARBA" id="ARBA00012083"/>
    </source>
</evidence>
<comment type="similarity">
    <text evidence="2 5">Belongs to the glucose-6-phosphate 1-epimerase family.</text>
</comment>
<keyword evidence="7" id="KW-1185">Reference proteome</keyword>
<organism evidence="6 7">
    <name type="scientific">Tritrichomonas musculus</name>
    <dbReference type="NCBI Taxonomy" id="1915356"/>
    <lineage>
        <taxon>Eukaryota</taxon>
        <taxon>Metamonada</taxon>
        <taxon>Parabasalia</taxon>
        <taxon>Tritrichomonadida</taxon>
        <taxon>Tritrichomonadidae</taxon>
        <taxon>Tritrichomonas</taxon>
    </lineage>
</organism>
<dbReference type="CDD" id="cd09020">
    <property type="entry name" value="D-hex-6-P-epi_like"/>
    <property type="match status" value="1"/>
</dbReference>
<evidence type="ECO:0000256" key="4">
    <source>
        <dbReference type="ARBA" id="ARBA00023235"/>
    </source>
</evidence>
<dbReference type="EC" id="5.1.3.15" evidence="3 5"/>
<keyword evidence="4 5" id="KW-0413">Isomerase</keyword>
<dbReference type="PANTHER" id="PTHR11122:SF13">
    <property type="entry name" value="GLUCOSE-6-PHOSPHATE 1-EPIMERASE"/>
    <property type="match status" value="1"/>
</dbReference>
<dbReference type="InterPro" id="IPR011013">
    <property type="entry name" value="Gal_mutarotase_sf_dom"/>
</dbReference>
<sequence length="291" mass="32809">MSVERTTKDGLKLITVKTQPGDVVSFTTHGAHVISWKPHTETHDVLYLSEKAVYRSDKAIRGGIPVCWPWFGPVHNPQHGYARISEWNEDSIEFTDNKTKAHIVLSLLVDKEVDNQKFHLKAIMDITFGNNTFTQSLKTINLSKDSNTEITDALHTYYSIEDITKIAINGLENTTFYDKVHIDKSNPDKITPAEGAPLRFNGAYDRDYYPTNGEVIIHDEARERAIKIDRSGSNSVVVWNVHEGAKSLSDMGDDDYKKYVCVEASNIRGDTITLKPGQEHVLSFTVTILKE</sequence>
<dbReference type="Proteomes" id="UP001470230">
    <property type="component" value="Unassembled WGS sequence"/>
</dbReference>
<dbReference type="PIRSF" id="PIRSF016020">
    <property type="entry name" value="PHexose_mutarotase"/>
    <property type="match status" value="1"/>
</dbReference>